<dbReference type="InterPro" id="IPR004358">
    <property type="entry name" value="Sig_transdc_His_kin-like_C"/>
</dbReference>
<dbReference type="PRINTS" id="PR00344">
    <property type="entry name" value="BCTRLSENSOR"/>
</dbReference>
<dbReference type="AlphaFoldDB" id="A0A387HCP6"/>
<evidence type="ECO:0000256" key="10">
    <source>
        <dbReference type="ARBA" id="ARBA00023136"/>
    </source>
</evidence>
<dbReference type="InterPro" id="IPR003661">
    <property type="entry name" value="HisK_dim/P_dom"/>
</dbReference>
<dbReference type="InterPro" id="IPR050428">
    <property type="entry name" value="TCS_sensor_his_kinase"/>
</dbReference>
<dbReference type="GO" id="GO:0005886">
    <property type="term" value="C:plasma membrane"/>
    <property type="evidence" value="ECO:0007669"/>
    <property type="project" value="UniProtKB-SubCell"/>
</dbReference>
<dbReference type="InterPro" id="IPR036097">
    <property type="entry name" value="HisK_dim/P_sf"/>
</dbReference>
<dbReference type="InterPro" id="IPR003594">
    <property type="entry name" value="HATPase_dom"/>
</dbReference>
<evidence type="ECO:0000259" key="12">
    <source>
        <dbReference type="PROSITE" id="PS50109"/>
    </source>
</evidence>
<comment type="catalytic activity">
    <reaction evidence="1">
        <text>ATP + protein L-histidine = ADP + protein N-phospho-L-histidine.</text>
        <dbReference type="EC" id="2.7.13.3"/>
    </reaction>
</comment>
<dbReference type="Gene3D" id="3.30.565.10">
    <property type="entry name" value="Histidine kinase-like ATPase, C-terminal domain"/>
    <property type="match status" value="1"/>
</dbReference>
<dbReference type="SMART" id="SM00388">
    <property type="entry name" value="HisKA"/>
    <property type="match status" value="1"/>
</dbReference>
<evidence type="ECO:0000256" key="7">
    <source>
        <dbReference type="ARBA" id="ARBA00022777"/>
    </source>
</evidence>
<dbReference type="Proteomes" id="UP000271554">
    <property type="component" value="Chromosome"/>
</dbReference>
<dbReference type="PROSITE" id="PS51257">
    <property type="entry name" value="PROKAR_LIPOPROTEIN"/>
    <property type="match status" value="1"/>
</dbReference>
<evidence type="ECO:0000256" key="2">
    <source>
        <dbReference type="ARBA" id="ARBA00004236"/>
    </source>
</evidence>
<accession>A0A387HCP6</accession>
<dbReference type="Pfam" id="PF00512">
    <property type="entry name" value="HisKA"/>
    <property type="match status" value="1"/>
</dbReference>
<feature type="domain" description="Histidine kinase" evidence="12">
    <location>
        <begin position="247"/>
        <end position="458"/>
    </location>
</feature>
<evidence type="ECO:0000256" key="3">
    <source>
        <dbReference type="ARBA" id="ARBA00012438"/>
    </source>
</evidence>
<keyword evidence="4" id="KW-0597">Phosphoprotein</keyword>
<dbReference type="OrthoDB" id="5241347at2"/>
<keyword evidence="7 13" id="KW-0418">Kinase</keyword>
<sequence length="487" mass="50872">MKLSTRIALAVGAAVPLLVLACGWLLLTLVARDLHRAEDSHLKARATAIAPDARTLLRAAANDRPSAEESRQRRLFNAALDVGVRLTGPDGTYSGGPQPGPSVALPAPGKGPVTVRGAGRSWRAYALPVTGTQASGTLWVFAPDTASRAQLALVRGRVVTTALLAAPLSALLAWAIASGATRPLRRLRGAAAGLDPRTTSVRLEHRPTRIVEVDDLAATLRTVLARYDEQAARTAEALDTARSFSAAASHELRNPLMSIGTNLDVLAHPGLPESDRAEVVEELRREHGRLLGTLVALRELGRGDLVEADAFHPLDVAEVADAAVAEARRRAPDAVITLSAGAAPVHGWEPGVRILLDNLIGNALTHGRGAAGRAEVAVAVARDGDQVLVTVDDRGPGIAPADRREVFRRFHRGPASTGSGLGLTLVAQQAALHRGTVEVGAGRGGVGTRCTVRLPGAGPAAGGELPVRRDWLTAAAERSQSSHKEPS</sequence>
<organism evidence="13 14">
    <name type="scientific">Streptomyces hundungensis</name>
    <dbReference type="NCBI Taxonomy" id="1077946"/>
    <lineage>
        <taxon>Bacteria</taxon>
        <taxon>Bacillati</taxon>
        <taxon>Actinomycetota</taxon>
        <taxon>Actinomycetes</taxon>
        <taxon>Kitasatosporales</taxon>
        <taxon>Streptomycetaceae</taxon>
        <taxon>Streptomyces</taxon>
    </lineage>
</organism>
<dbReference type="PANTHER" id="PTHR45436">
    <property type="entry name" value="SENSOR HISTIDINE KINASE YKOH"/>
    <property type="match status" value="1"/>
</dbReference>
<protein>
    <recommendedName>
        <fullName evidence="3">histidine kinase</fullName>
        <ecNumber evidence="3">2.7.13.3</ecNumber>
    </recommendedName>
</protein>
<reference evidence="13 14" key="1">
    <citation type="submission" date="2018-10" db="EMBL/GenBank/DDBJ databases">
        <title>Relationship between Morphology and Antimicrobial Activity in Streptomyces.</title>
        <authorList>
            <person name="Kang H.J."/>
            <person name="Kim S.B."/>
        </authorList>
    </citation>
    <scope>NUCLEOTIDE SEQUENCE [LARGE SCALE GENOMIC DNA]</scope>
    <source>
        <strain evidence="13 14">BH38</strain>
    </source>
</reference>
<keyword evidence="10" id="KW-0472">Membrane</keyword>
<dbReference type="Gene3D" id="1.10.287.130">
    <property type="match status" value="1"/>
</dbReference>
<evidence type="ECO:0000256" key="8">
    <source>
        <dbReference type="ARBA" id="ARBA00022989"/>
    </source>
</evidence>
<dbReference type="PROSITE" id="PS50109">
    <property type="entry name" value="HIS_KIN"/>
    <property type="match status" value="1"/>
</dbReference>
<keyword evidence="8" id="KW-1133">Transmembrane helix</keyword>
<dbReference type="KEGG" id="shun:DWB77_02542"/>
<keyword evidence="5 13" id="KW-0808">Transferase</keyword>
<keyword evidence="9" id="KW-0902">Two-component regulatory system</keyword>
<dbReference type="CDD" id="cd00075">
    <property type="entry name" value="HATPase"/>
    <property type="match status" value="1"/>
</dbReference>
<evidence type="ECO:0000256" key="9">
    <source>
        <dbReference type="ARBA" id="ARBA00023012"/>
    </source>
</evidence>
<evidence type="ECO:0000256" key="1">
    <source>
        <dbReference type="ARBA" id="ARBA00000085"/>
    </source>
</evidence>
<feature type="region of interest" description="Disordered" evidence="11">
    <location>
        <begin position="89"/>
        <end position="110"/>
    </location>
</feature>
<comment type="subcellular location">
    <subcellularLocation>
        <location evidence="2">Cell membrane</location>
    </subcellularLocation>
</comment>
<dbReference type="GO" id="GO:0000155">
    <property type="term" value="F:phosphorelay sensor kinase activity"/>
    <property type="evidence" value="ECO:0007669"/>
    <property type="project" value="InterPro"/>
</dbReference>
<dbReference type="InterPro" id="IPR036890">
    <property type="entry name" value="HATPase_C_sf"/>
</dbReference>
<dbReference type="SMART" id="SM00387">
    <property type="entry name" value="HATPase_c"/>
    <property type="match status" value="1"/>
</dbReference>
<dbReference type="PANTHER" id="PTHR45436:SF16">
    <property type="entry name" value="HISTIDINE KINASE"/>
    <property type="match status" value="1"/>
</dbReference>
<proteinExistence type="predicted"/>
<evidence type="ECO:0000313" key="14">
    <source>
        <dbReference type="Proteomes" id="UP000271554"/>
    </source>
</evidence>
<dbReference type="Pfam" id="PF02518">
    <property type="entry name" value="HATPase_c"/>
    <property type="match status" value="1"/>
</dbReference>
<keyword evidence="6" id="KW-0812">Transmembrane</keyword>
<gene>
    <name evidence="13" type="primary">prrB_2</name>
    <name evidence="13" type="ORF">DWB77_02542</name>
</gene>
<dbReference type="SUPFAM" id="SSF55874">
    <property type="entry name" value="ATPase domain of HSP90 chaperone/DNA topoisomerase II/histidine kinase"/>
    <property type="match status" value="1"/>
</dbReference>
<keyword evidence="14" id="KW-1185">Reference proteome</keyword>
<evidence type="ECO:0000256" key="6">
    <source>
        <dbReference type="ARBA" id="ARBA00022692"/>
    </source>
</evidence>
<dbReference type="InterPro" id="IPR005467">
    <property type="entry name" value="His_kinase_dom"/>
</dbReference>
<name>A0A387HCP6_9ACTN</name>
<dbReference type="RefSeq" id="WP_120721364.1">
    <property type="nucleotide sequence ID" value="NZ_CP032698.1"/>
</dbReference>
<evidence type="ECO:0000256" key="5">
    <source>
        <dbReference type="ARBA" id="ARBA00022679"/>
    </source>
</evidence>
<dbReference type="SUPFAM" id="SSF47384">
    <property type="entry name" value="Homodimeric domain of signal transducing histidine kinase"/>
    <property type="match status" value="1"/>
</dbReference>
<evidence type="ECO:0000256" key="4">
    <source>
        <dbReference type="ARBA" id="ARBA00022553"/>
    </source>
</evidence>
<dbReference type="CDD" id="cd00082">
    <property type="entry name" value="HisKA"/>
    <property type="match status" value="1"/>
</dbReference>
<evidence type="ECO:0000313" key="13">
    <source>
        <dbReference type="EMBL" id="AYG80411.1"/>
    </source>
</evidence>
<evidence type="ECO:0000256" key="11">
    <source>
        <dbReference type="SAM" id="MobiDB-lite"/>
    </source>
</evidence>
<dbReference type="EMBL" id="CP032698">
    <property type="protein sequence ID" value="AYG80411.1"/>
    <property type="molecule type" value="Genomic_DNA"/>
</dbReference>
<dbReference type="EC" id="2.7.13.3" evidence="3"/>